<feature type="region of interest" description="Disordered" evidence="1">
    <location>
        <begin position="141"/>
        <end position="170"/>
    </location>
</feature>
<comment type="caution">
    <text evidence="2">The sequence shown here is derived from an EMBL/GenBank/DDBJ whole genome shotgun (WGS) entry which is preliminary data.</text>
</comment>
<dbReference type="AlphaFoldDB" id="A0ABD1ZCJ3"/>
<dbReference type="Proteomes" id="UP001605036">
    <property type="component" value="Unassembled WGS sequence"/>
</dbReference>
<dbReference type="EMBL" id="JBHFFA010000002">
    <property type="protein sequence ID" value="KAL2645428.1"/>
    <property type="molecule type" value="Genomic_DNA"/>
</dbReference>
<sequence length="190" mass="20709">MRSGDYDYFGGQEGGKRVESVQAQLDVSVSSLAGFLLAWVGSPSPIVAIISSCCRLARLSLIHYVARVLSSFVLAPRSTLAGGCDVEYPCSQQVLPCWGSASAVLWVRIVFSPVRSDCGCPLMCLAYRWFLCSRIRRRPSQWGGANRPRSVPSPTSMLPSPSASQLPARPVNPSWPFLKVVSKQPPIQPR</sequence>
<organism evidence="2 3">
    <name type="scientific">Riccia fluitans</name>
    <dbReference type="NCBI Taxonomy" id="41844"/>
    <lineage>
        <taxon>Eukaryota</taxon>
        <taxon>Viridiplantae</taxon>
        <taxon>Streptophyta</taxon>
        <taxon>Embryophyta</taxon>
        <taxon>Marchantiophyta</taxon>
        <taxon>Marchantiopsida</taxon>
        <taxon>Marchantiidae</taxon>
        <taxon>Marchantiales</taxon>
        <taxon>Ricciaceae</taxon>
        <taxon>Riccia</taxon>
    </lineage>
</organism>
<feature type="compositionally biased region" description="Polar residues" evidence="1">
    <location>
        <begin position="152"/>
        <end position="165"/>
    </location>
</feature>
<reference evidence="2 3" key="1">
    <citation type="submission" date="2024-09" db="EMBL/GenBank/DDBJ databases">
        <title>Chromosome-scale assembly of Riccia fluitans.</title>
        <authorList>
            <person name="Paukszto L."/>
            <person name="Sawicki J."/>
            <person name="Karawczyk K."/>
            <person name="Piernik-Szablinska J."/>
            <person name="Szczecinska M."/>
            <person name="Mazdziarz M."/>
        </authorList>
    </citation>
    <scope>NUCLEOTIDE SEQUENCE [LARGE SCALE GENOMIC DNA]</scope>
    <source>
        <strain evidence="2">Rf_01</strain>
        <tissue evidence="2">Aerial parts of the thallus</tissue>
    </source>
</reference>
<proteinExistence type="predicted"/>
<accession>A0ABD1ZCJ3</accession>
<protein>
    <submittedName>
        <fullName evidence="2">Uncharacterized protein</fullName>
    </submittedName>
</protein>
<evidence type="ECO:0000313" key="2">
    <source>
        <dbReference type="EMBL" id="KAL2645428.1"/>
    </source>
</evidence>
<keyword evidence="3" id="KW-1185">Reference proteome</keyword>
<evidence type="ECO:0000313" key="3">
    <source>
        <dbReference type="Proteomes" id="UP001605036"/>
    </source>
</evidence>
<name>A0ABD1ZCJ3_9MARC</name>
<evidence type="ECO:0000256" key="1">
    <source>
        <dbReference type="SAM" id="MobiDB-lite"/>
    </source>
</evidence>
<gene>
    <name evidence="2" type="ORF">R1flu_013015</name>
</gene>